<dbReference type="Proteomes" id="UP001208689">
    <property type="component" value="Chromosome"/>
</dbReference>
<protein>
    <submittedName>
        <fullName evidence="1">Uncharacterized protein</fullName>
    </submittedName>
</protein>
<organism evidence="1 2">
    <name type="scientific">Candidatus Lokiarchaeum ossiferum</name>
    <dbReference type="NCBI Taxonomy" id="2951803"/>
    <lineage>
        <taxon>Archaea</taxon>
        <taxon>Promethearchaeati</taxon>
        <taxon>Promethearchaeota</taxon>
        <taxon>Promethearchaeia</taxon>
        <taxon>Promethearchaeales</taxon>
        <taxon>Promethearchaeaceae</taxon>
        <taxon>Candidatus Lokiarchaeum</taxon>
    </lineage>
</organism>
<name>A0ABY6HSB9_9ARCH</name>
<evidence type="ECO:0000313" key="1">
    <source>
        <dbReference type="EMBL" id="UYP46408.1"/>
    </source>
</evidence>
<evidence type="ECO:0000313" key="2">
    <source>
        <dbReference type="Proteomes" id="UP001208689"/>
    </source>
</evidence>
<keyword evidence="2" id="KW-1185">Reference proteome</keyword>
<sequence length="53" mass="6133">MAMTKKQVTITLDHSIVHEMEQIREDTGLPISTQIELKMKGYIVRKEHEPIAN</sequence>
<accession>A0ABY6HSB9</accession>
<reference evidence="1" key="1">
    <citation type="submission" date="2022-09" db="EMBL/GenBank/DDBJ databases">
        <title>Actin cytoskeleton and complex cell architecture in an #Asgard archaeon.</title>
        <authorList>
            <person name="Ponce Toledo R.I."/>
            <person name="Schleper C."/>
            <person name="Rodrigues Oliveira T."/>
            <person name="Wollweber F."/>
            <person name="Xu J."/>
            <person name="Rittmann S."/>
            <person name="Klingl A."/>
            <person name="Pilhofer M."/>
        </authorList>
    </citation>
    <scope>NUCLEOTIDE SEQUENCE</scope>
    <source>
        <strain evidence="1">B-35</strain>
    </source>
</reference>
<gene>
    <name evidence="1" type="ORF">NEF87_002693</name>
</gene>
<dbReference type="EMBL" id="CP104013">
    <property type="protein sequence ID" value="UYP46408.1"/>
    <property type="molecule type" value="Genomic_DNA"/>
</dbReference>
<proteinExistence type="predicted"/>